<evidence type="ECO:0000256" key="12">
    <source>
        <dbReference type="ARBA" id="ARBA00023136"/>
    </source>
</evidence>
<evidence type="ECO:0000256" key="11">
    <source>
        <dbReference type="ARBA" id="ARBA00023033"/>
    </source>
</evidence>
<keyword evidence="6 13" id="KW-0479">Metal-binding</keyword>
<dbReference type="Pfam" id="PF00067">
    <property type="entry name" value="p450"/>
    <property type="match status" value="1"/>
</dbReference>
<dbReference type="InterPro" id="IPR050476">
    <property type="entry name" value="Insect_CytP450_Detox"/>
</dbReference>
<keyword evidence="7" id="KW-0256">Endoplasmic reticulum</keyword>
<accession>A0A9P0HDW0</accession>
<dbReference type="AlphaFoldDB" id="A0A9P0HDW0"/>
<gene>
    <name evidence="15" type="ORF">NEZAVI_LOCUS9352</name>
</gene>
<name>A0A9P0HDW0_NEZVI</name>
<evidence type="ECO:0000256" key="13">
    <source>
        <dbReference type="PIRSR" id="PIRSR602401-1"/>
    </source>
</evidence>
<dbReference type="PRINTS" id="PR00385">
    <property type="entry name" value="P450"/>
</dbReference>
<keyword evidence="9 14" id="KW-0560">Oxidoreductase</keyword>
<dbReference type="SUPFAM" id="SSF48264">
    <property type="entry name" value="Cytochrome P450"/>
    <property type="match status" value="1"/>
</dbReference>
<dbReference type="PANTHER" id="PTHR24292">
    <property type="entry name" value="CYTOCHROME P450"/>
    <property type="match status" value="1"/>
</dbReference>
<keyword evidence="10 13" id="KW-0408">Iron</keyword>
<evidence type="ECO:0000313" key="16">
    <source>
        <dbReference type="Proteomes" id="UP001152798"/>
    </source>
</evidence>
<dbReference type="GO" id="GO:0004497">
    <property type="term" value="F:monooxygenase activity"/>
    <property type="evidence" value="ECO:0007669"/>
    <property type="project" value="UniProtKB-KW"/>
</dbReference>
<dbReference type="GO" id="GO:0005506">
    <property type="term" value="F:iron ion binding"/>
    <property type="evidence" value="ECO:0007669"/>
    <property type="project" value="InterPro"/>
</dbReference>
<sequence length="507" mass="58951">MIITFILIITLLWLLFKYWVSNYKYWDEKGIPSIPGRFPYGSELNLTLFKKFLGEVFQEMCQKFPSSPYFGAYLMRKPILIIRDPEYVQMVLVKEFSSFRDRLFVKIPESDMLSQHLVNLEGDRWKALRNKLSPTFTSGKMKTMFPFFLKSSESYGSLLQSHVDSIIDVKDLASRYTTDVICSCAFGLDTNVMENENSNLIKLGKNILSINFKLLFAFLMTTTFPKFSEYYQFRCTPEKKESQVFVYNLVKDTIKQREEKNIKRKDFLDLLLQLKNKGNLDDEQDEVIEENIPPFDMNLERLAAQCFVFFVAGYETSSSVQSFCLYELALNPAMQERVQTEIDRMEQLHAGVTYDAVKEMTYLDMVVSETMRKYPTLPALSRLCTKSVTMPNGDEIEKGTFLYIPVWALHHNPEYFPEPDKFNPERFSEENKHTINPFAYIPFGEGPRFCIGKRFGLLQTKMGLITILRNYSVEPCGSTQIPLRMSSAPLTTTTEPIKLKLVKRKFL</sequence>
<evidence type="ECO:0000256" key="7">
    <source>
        <dbReference type="ARBA" id="ARBA00022824"/>
    </source>
</evidence>
<feature type="binding site" description="axial binding residue" evidence="13">
    <location>
        <position position="450"/>
    </location>
    <ligand>
        <name>heme</name>
        <dbReference type="ChEBI" id="CHEBI:30413"/>
    </ligand>
    <ligandPart>
        <name>Fe</name>
        <dbReference type="ChEBI" id="CHEBI:18248"/>
    </ligandPart>
</feature>
<dbReference type="InterPro" id="IPR001128">
    <property type="entry name" value="Cyt_P450"/>
</dbReference>
<dbReference type="GO" id="GO:0016705">
    <property type="term" value="F:oxidoreductase activity, acting on paired donors, with incorporation or reduction of molecular oxygen"/>
    <property type="evidence" value="ECO:0007669"/>
    <property type="project" value="InterPro"/>
</dbReference>
<evidence type="ECO:0000256" key="9">
    <source>
        <dbReference type="ARBA" id="ARBA00023002"/>
    </source>
</evidence>
<dbReference type="PANTHER" id="PTHR24292:SF54">
    <property type="entry name" value="CYP9F3-RELATED"/>
    <property type="match status" value="1"/>
</dbReference>
<reference evidence="15" key="1">
    <citation type="submission" date="2022-01" db="EMBL/GenBank/DDBJ databases">
        <authorList>
            <person name="King R."/>
        </authorList>
    </citation>
    <scope>NUCLEOTIDE SEQUENCE</scope>
</reference>
<evidence type="ECO:0000256" key="1">
    <source>
        <dbReference type="ARBA" id="ARBA00001971"/>
    </source>
</evidence>
<dbReference type="CDD" id="cd11056">
    <property type="entry name" value="CYP6-like"/>
    <property type="match status" value="1"/>
</dbReference>
<evidence type="ECO:0008006" key="17">
    <source>
        <dbReference type="Google" id="ProtNLM"/>
    </source>
</evidence>
<dbReference type="FunFam" id="1.10.630.10:FF:000042">
    <property type="entry name" value="Cytochrome P450"/>
    <property type="match status" value="1"/>
</dbReference>
<dbReference type="PROSITE" id="PS00086">
    <property type="entry name" value="CYTOCHROME_P450"/>
    <property type="match status" value="1"/>
</dbReference>
<keyword evidence="11 14" id="KW-0503">Monooxygenase</keyword>
<evidence type="ECO:0000256" key="5">
    <source>
        <dbReference type="ARBA" id="ARBA00022617"/>
    </source>
</evidence>
<comment type="similarity">
    <text evidence="4 14">Belongs to the cytochrome P450 family.</text>
</comment>
<proteinExistence type="inferred from homology"/>
<evidence type="ECO:0000256" key="10">
    <source>
        <dbReference type="ARBA" id="ARBA00023004"/>
    </source>
</evidence>
<evidence type="ECO:0000256" key="4">
    <source>
        <dbReference type="ARBA" id="ARBA00010617"/>
    </source>
</evidence>
<dbReference type="InterPro" id="IPR036396">
    <property type="entry name" value="Cyt_P450_sf"/>
</dbReference>
<evidence type="ECO:0000256" key="3">
    <source>
        <dbReference type="ARBA" id="ARBA00004406"/>
    </source>
</evidence>
<dbReference type="GO" id="GO:0005789">
    <property type="term" value="C:endoplasmic reticulum membrane"/>
    <property type="evidence" value="ECO:0007669"/>
    <property type="project" value="UniProtKB-SubCell"/>
</dbReference>
<dbReference type="PRINTS" id="PR00463">
    <property type="entry name" value="EP450I"/>
</dbReference>
<dbReference type="InterPro" id="IPR002401">
    <property type="entry name" value="Cyt_P450_E_grp-I"/>
</dbReference>
<keyword evidence="12" id="KW-0472">Membrane</keyword>
<organism evidence="15 16">
    <name type="scientific">Nezara viridula</name>
    <name type="common">Southern green stink bug</name>
    <name type="synonym">Cimex viridulus</name>
    <dbReference type="NCBI Taxonomy" id="85310"/>
    <lineage>
        <taxon>Eukaryota</taxon>
        <taxon>Metazoa</taxon>
        <taxon>Ecdysozoa</taxon>
        <taxon>Arthropoda</taxon>
        <taxon>Hexapoda</taxon>
        <taxon>Insecta</taxon>
        <taxon>Pterygota</taxon>
        <taxon>Neoptera</taxon>
        <taxon>Paraneoptera</taxon>
        <taxon>Hemiptera</taxon>
        <taxon>Heteroptera</taxon>
        <taxon>Panheteroptera</taxon>
        <taxon>Pentatomomorpha</taxon>
        <taxon>Pentatomoidea</taxon>
        <taxon>Pentatomidae</taxon>
        <taxon>Pentatominae</taxon>
        <taxon>Nezara</taxon>
    </lineage>
</organism>
<keyword evidence="8" id="KW-0492">Microsome</keyword>
<evidence type="ECO:0000256" key="2">
    <source>
        <dbReference type="ARBA" id="ARBA00004174"/>
    </source>
</evidence>
<dbReference type="Proteomes" id="UP001152798">
    <property type="component" value="Chromosome 4"/>
</dbReference>
<comment type="cofactor">
    <cofactor evidence="1 13">
        <name>heme</name>
        <dbReference type="ChEBI" id="CHEBI:30413"/>
    </cofactor>
</comment>
<dbReference type="Gene3D" id="1.10.630.10">
    <property type="entry name" value="Cytochrome P450"/>
    <property type="match status" value="1"/>
</dbReference>
<comment type="subcellular location">
    <subcellularLocation>
        <location evidence="3">Endoplasmic reticulum membrane</location>
        <topology evidence="3">Peripheral membrane protein</topology>
    </subcellularLocation>
    <subcellularLocation>
        <location evidence="2">Microsome membrane</location>
        <topology evidence="2">Peripheral membrane protein</topology>
    </subcellularLocation>
</comment>
<dbReference type="OrthoDB" id="2789670at2759"/>
<dbReference type="EMBL" id="OV725080">
    <property type="protein sequence ID" value="CAH1400039.1"/>
    <property type="molecule type" value="Genomic_DNA"/>
</dbReference>
<evidence type="ECO:0000256" key="6">
    <source>
        <dbReference type="ARBA" id="ARBA00022723"/>
    </source>
</evidence>
<keyword evidence="5 13" id="KW-0349">Heme</keyword>
<evidence type="ECO:0000313" key="15">
    <source>
        <dbReference type="EMBL" id="CAH1400039.1"/>
    </source>
</evidence>
<evidence type="ECO:0000256" key="8">
    <source>
        <dbReference type="ARBA" id="ARBA00022848"/>
    </source>
</evidence>
<dbReference type="GO" id="GO:0020037">
    <property type="term" value="F:heme binding"/>
    <property type="evidence" value="ECO:0007669"/>
    <property type="project" value="InterPro"/>
</dbReference>
<dbReference type="InterPro" id="IPR017972">
    <property type="entry name" value="Cyt_P450_CS"/>
</dbReference>
<keyword evidence="16" id="KW-1185">Reference proteome</keyword>
<protein>
    <recommendedName>
        <fullName evidence="17">Cytochrome P450</fullName>
    </recommendedName>
</protein>
<evidence type="ECO:0000256" key="14">
    <source>
        <dbReference type="RuleBase" id="RU000461"/>
    </source>
</evidence>